<dbReference type="AlphaFoldDB" id="A0A0F9MJ14"/>
<reference evidence="1" key="1">
    <citation type="journal article" date="2015" name="Nature">
        <title>Complex archaea that bridge the gap between prokaryotes and eukaryotes.</title>
        <authorList>
            <person name="Spang A."/>
            <person name="Saw J.H."/>
            <person name="Jorgensen S.L."/>
            <person name="Zaremba-Niedzwiedzka K."/>
            <person name="Martijn J."/>
            <person name="Lind A.E."/>
            <person name="van Eijk R."/>
            <person name="Schleper C."/>
            <person name="Guy L."/>
            <person name="Ettema T.J."/>
        </authorList>
    </citation>
    <scope>NUCLEOTIDE SEQUENCE</scope>
</reference>
<evidence type="ECO:0000313" key="1">
    <source>
        <dbReference type="EMBL" id="KKM99241.1"/>
    </source>
</evidence>
<protein>
    <submittedName>
        <fullName evidence="1">Uncharacterized protein</fullName>
    </submittedName>
</protein>
<organism evidence="1">
    <name type="scientific">marine sediment metagenome</name>
    <dbReference type="NCBI Taxonomy" id="412755"/>
    <lineage>
        <taxon>unclassified sequences</taxon>
        <taxon>metagenomes</taxon>
        <taxon>ecological metagenomes</taxon>
    </lineage>
</organism>
<accession>A0A0F9MJ14</accession>
<proteinExistence type="predicted"/>
<dbReference type="EMBL" id="LAZR01005520">
    <property type="protein sequence ID" value="KKM99241.1"/>
    <property type="molecule type" value="Genomic_DNA"/>
</dbReference>
<comment type="caution">
    <text evidence="1">The sequence shown here is derived from an EMBL/GenBank/DDBJ whole genome shotgun (WGS) entry which is preliminary data.</text>
</comment>
<gene>
    <name evidence="1" type="ORF">LCGC14_1149800</name>
</gene>
<name>A0A0F9MJ14_9ZZZZ</name>
<sequence length="48" mass="5575">MTNDTDYIIIIVNEVRDCFLDKSHSFKVPVTELDTILEYIDNLSKKAN</sequence>